<organism evidence="10 11">
    <name type="scientific">Bhargavaea cecembensis</name>
    <dbReference type="NCBI Taxonomy" id="394098"/>
    <lineage>
        <taxon>Bacteria</taxon>
        <taxon>Bacillati</taxon>
        <taxon>Bacillota</taxon>
        <taxon>Bacilli</taxon>
        <taxon>Bacillales</taxon>
        <taxon>Caryophanaceae</taxon>
        <taxon>Bhargavaea</taxon>
    </lineage>
</organism>
<keyword evidence="6 9" id="KW-1133">Transmembrane helix</keyword>
<feature type="transmembrane region" description="Helical" evidence="9">
    <location>
        <begin position="145"/>
        <end position="163"/>
    </location>
</feature>
<protein>
    <submittedName>
        <fullName evidence="10">Glycine/betaine ABC transporter permease</fullName>
    </submittedName>
</protein>
<dbReference type="Pfam" id="PF02028">
    <property type="entry name" value="BCCT"/>
    <property type="match status" value="1"/>
</dbReference>
<evidence type="ECO:0000256" key="4">
    <source>
        <dbReference type="ARBA" id="ARBA00022475"/>
    </source>
</evidence>
<keyword evidence="3" id="KW-0813">Transport</keyword>
<comment type="caution">
    <text evidence="10">The sequence shown here is derived from an EMBL/GenBank/DDBJ whole genome shotgun (WGS) entry which is preliminary data.</text>
</comment>
<evidence type="ECO:0000256" key="8">
    <source>
        <dbReference type="SAM" id="MobiDB-lite"/>
    </source>
</evidence>
<dbReference type="InterPro" id="IPR000060">
    <property type="entry name" value="BCCT_transptr"/>
</dbReference>
<evidence type="ECO:0000256" key="5">
    <source>
        <dbReference type="ARBA" id="ARBA00022692"/>
    </source>
</evidence>
<feature type="transmembrane region" description="Helical" evidence="9">
    <location>
        <begin position="12"/>
        <end position="30"/>
    </location>
</feature>
<reference evidence="10 11" key="1">
    <citation type="submission" date="2016-01" db="EMBL/GenBank/DDBJ databases">
        <title>Whole genome sequencing of Bhargavaea cecembensis T14.</title>
        <authorList>
            <person name="Hong K.W."/>
        </authorList>
    </citation>
    <scope>NUCLEOTIDE SEQUENCE [LARGE SCALE GENOMIC DNA]</scope>
    <source>
        <strain evidence="10 11">T14</strain>
    </source>
</reference>
<evidence type="ECO:0000256" key="2">
    <source>
        <dbReference type="ARBA" id="ARBA00005658"/>
    </source>
</evidence>
<comment type="similarity">
    <text evidence="2">Belongs to the BCCT transporter (TC 2.A.15) family.</text>
</comment>
<sequence length="540" mass="58833">MKPKTRAKHMNIVFWTSAAVITLLVLWGTVNPAGLSKWADTAYNFTTDAFGWFYLLSVLAIVLFCLGLAVSKYGRIKLGRDDEKPKYSYFAWIGMLFSTGFGAGLVFWGIAEPMSHFANTPTGMEGYSAEAGRQAMQYSFFNWGVHQWSVFTIVGLALAYFQFRKREGRMISDTLNPVIGKSGKKPLRNAINILAVIATVLGVATSVGMGILQINGGLNYVFDVPQNTIFLLIITGGLLLLYLTSALTGLDKGIKILSTLNLSLAIGLILVVLFLGPTQFILEALALGLGDYIQNFFGMSLGLSPYDGNTWSKGWTVGYWAWVLAWSPFVGMFIARISRGRTIREFVFGVLIVPPFIAVVWIAVFGGTALYMDLFQQTNIAGAVQNDVTSALFATFDNFPISTVLSVTFILLIITFLVTSADSATFVLGMMTTNGDPNPGNLVKVIWGVLMSAIVAVLIISSGLQGLQTASLVAALPFTVILLLMGVSLFKTIRADEAVPAKTEQKAETAEEELQENMEVYKATPRKKKVTYPGAVRGHQ</sequence>
<dbReference type="AlphaFoldDB" id="A0A161SU26"/>
<feature type="transmembrane region" description="Helical" evidence="9">
    <location>
        <begin position="399"/>
        <end position="421"/>
    </location>
</feature>
<feature type="transmembrane region" description="Helical" evidence="9">
    <location>
        <begin position="317"/>
        <end position="335"/>
    </location>
</feature>
<evidence type="ECO:0000256" key="3">
    <source>
        <dbReference type="ARBA" id="ARBA00022448"/>
    </source>
</evidence>
<accession>A0A161SU26</accession>
<evidence type="ECO:0000256" key="9">
    <source>
        <dbReference type="SAM" id="Phobius"/>
    </source>
</evidence>
<keyword evidence="4" id="KW-1003">Cell membrane</keyword>
<dbReference type="GO" id="GO:0005886">
    <property type="term" value="C:plasma membrane"/>
    <property type="evidence" value="ECO:0007669"/>
    <property type="project" value="UniProtKB-SubCell"/>
</dbReference>
<feature type="transmembrane region" description="Helical" evidence="9">
    <location>
        <begin position="262"/>
        <end position="282"/>
    </location>
</feature>
<keyword evidence="5 9" id="KW-0812">Transmembrane</keyword>
<feature type="transmembrane region" description="Helical" evidence="9">
    <location>
        <begin position="229"/>
        <end position="250"/>
    </location>
</feature>
<dbReference type="Proteomes" id="UP000076490">
    <property type="component" value="Unassembled WGS sequence"/>
</dbReference>
<evidence type="ECO:0000256" key="7">
    <source>
        <dbReference type="ARBA" id="ARBA00023136"/>
    </source>
</evidence>
<keyword evidence="7 9" id="KW-0472">Membrane</keyword>
<dbReference type="RefSeq" id="WP_063179037.1">
    <property type="nucleotide sequence ID" value="NZ_LQNT01000004.1"/>
</dbReference>
<dbReference type="PANTHER" id="PTHR30047:SF7">
    <property type="entry name" value="HIGH-AFFINITY CHOLINE TRANSPORT PROTEIN"/>
    <property type="match status" value="1"/>
</dbReference>
<feature type="transmembrane region" description="Helical" evidence="9">
    <location>
        <begin position="470"/>
        <end position="490"/>
    </location>
</feature>
<evidence type="ECO:0000313" key="10">
    <source>
        <dbReference type="EMBL" id="KZE39220.1"/>
    </source>
</evidence>
<dbReference type="NCBIfam" id="TIGR00842">
    <property type="entry name" value="bcct"/>
    <property type="match status" value="1"/>
</dbReference>
<feature type="transmembrane region" description="Helical" evidence="9">
    <location>
        <begin position="50"/>
        <end position="69"/>
    </location>
</feature>
<feature type="transmembrane region" description="Helical" evidence="9">
    <location>
        <begin position="191"/>
        <end position="214"/>
    </location>
</feature>
<feature type="transmembrane region" description="Helical" evidence="9">
    <location>
        <begin position="89"/>
        <end position="111"/>
    </location>
</feature>
<feature type="transmembrane region" description="Helical" evidence="9">
    <location>
        <begin position="442"/>
        <end position="464"/>
    </location>
</feature>
<dbReference type="OrthoDB" id="9775735at2"/>
<proteinExistence type="inferred from homology"/>
<evidence type="ECO:0000256" key="6">
    <source>
        <dbReference type="ARBA" id="ARBA00022989"/>
    </source>
</evidence>
<dbReference type="PANTHER" id="PTHR30047">
    <property type="entry name" value="HIGH-AFFINITY CHOLINE TRANSPORT PROTEIN-RELATED"/>
    <property type="match status" value="1"/>
</dbReference>
<gene>
    <name evidence="10" type="ORF">AV656_15935</name>
</gene>
<evidence type="ECO:0000256" key="1">
    <source>
        <dbReference type="ARBA" id="ARBA00004651"/>
    </source>
</evidence>
<feature type="transmembrane region" description="Helical" evidence="9">
    <location>
        <begin position="347"/>
        <end position="372"/>
    </location>
</feature>
<feature type="region of interest" description="Disordered" evidence="8">
    <location>
        <begin position="504"/>
        <end position="540"/>
    </location>
</feature>
<evidence type="ECO:0000313" key="11">
    <source>
        <dbReference type="Proteomes" id="UP000076490"/>
    </source>
</evidence>
<comment type="subcellular location">
    <subcellularLocation>
        <location evidence="1">Cell membrane</location>
        <topology evidence="1">Multi-pass membrane protein</topology>
    </subcellularLocation>
</comment>
<dbReference type="EMBL" id="LQNT01000004">
    <property type="protein sequence ID" value="KZE39220.1"/>
    <property type="molecule type" value="Genomic_DNA"/>
</dbReference>
<dbReference type="GO" id="GO:0022857">
    <property type="term" value="F:transmembrane transporter activity"/>
    <property type="evidence" value="ECO:0007669"/>
    <property type="project" value="InterPro"/>
</dbReference>
<name>A0A161SU26_9BACL</name>